<dbReference type="OrthoDB" id="5973539at2759"/>
<evidence type="ECO:0000313" key="2">
    <source>
        <dbReference type="Proteomes" id="UP000054217"/>
    </source>
</evidence>
<proteinExistence type="predicted"/>
<dbReference type="AlphaFoldDB" id="A0A0C3IA34"/>
<protein>
    <submittedName>
        <fullName evidence="1">Uncharacterized protein</fullName>
    </submittedName>
</protein>
<sequence>MGCLFIREVWPQARPVRFPDDPYFIHNACKLTTLQIATNVKLHDTFWLKDQKYSLYDMLSGNEEYALPFVGGIVYQGSLVLKTTIAGTALSTVGLRKPMEWKAL</sequence>
<feature type="non-terminal residue" evidence="1">
    <location>
        <position position="104"/>
    </location>
</feature>
<reference evidence="2" key="2">
    <citation type="submission" date="2015-01" db="EMBL/GenBank/DDBJ databases">
        <title>Evolutionary Origins and Diversification of the Mycorrhizal Mutualists.</title>
        <authorList>
            <consortium name="DOE Joint Genome Institute"/>
            <consortium name="Mycorrhizal Genomics Consortium"/>
            <person name="Kohler A."/>
            <person name="Kuo A."/>
            <person name="Nagy L.G."/>
            <person name="Floudas D."/>
            <person name="Copeland A."/>
            <person name="Barry K.W."/>
            <person name="Cichocki N."/>
            <person name="Veneault-Fourrey C."/>
            <person name="LaButti K."/>
            <person name="Lindquist E.A."/>
            <person name="Lipzen A."/>
            <person name="Lundell T."/>
            <person name="Morin E."/>
            <person name="Murat C."/>
            <person name="Riley R."/>
            <person name="Ohm R."/>
            <person name="Sun H."/>
            <person name="Tunlid A."/>
            <person name="Henrissat B."/>
            <person name="Grigoriev I.V."/>
            <person name="Hibbett D.S."/>
            <person name="Martin F."/>
        </authorList>
    </citation>
    <scope>NUCLEOTIDE SEQUENCE [LARGE SCALE GENOMIC DNA]</scope>
    <source>
        <strain evidence="2">Marx 270</strain>
    </source>
</reference>
<dbReference type="EMBL" id="KN832123">
    <property type="protein sequence ID" value="KIN93947.1"/>
    <property type="molecule type" value="Genomic_DNA"/>
</dbReference>
<evidence type="ECO:0000313" key="1">
    <source>
        <dbReference type="EMBL" id="KIN93947.1"/>
    </source>
</evidence>
<dbReference type="Proteomes" id="UP000054217">
    <property type="component" value="Unassembled WGS sequence"/>
</dbReference>
<gene>
    <name evidence="1" type="ORF">M404DRAFT_942677</name>
</gene>
<accession>A0A0C3IA34</accession>
<dbReference type="InParanoid" id="A0A0C3IA34"/>
<reference evidence="1 2" key="1">
    <citation type="submission" date="2014-04" db="EMBL/GenBank/DDBJ databases">
        <authorList>
            <consortium name="DOE Joint Genome Institute"/>
            <person name="Kuo A."/>
            <person name="Kohler A."/>
            <person name="Costa M.D."/>
            <person name="Nagy L.G."/>
            <person name="Floudas D."/>
            <person name="Copeland A."/>
            <person name="Barry K.W."/>
            <person name="Cichocki N."/>
            <person name="Veneault-Fourrey C."/>
            <person name="LaButti K."/>
            <person name="Lindquist E.A."/>
            <person name="Lipzen A."/>
            <person name="Lundell T."/>
            <person name="Morin E."/>
            <person name="Murat C."/>
            <person name="Sun H."/>
            <person name="Tunlid A."/>
            <person name="Henrissat B."/>
            <person name="Grigoriev I.V."/>
            <person name="Hibbett D.S."/>
            <person name="Martin F."/>
            <person name="Nordberg H.P."/>
            <person name="Cantor M.N."/>
            <person name="Hua S.X."/>
        </authorList>
    </citation>
    <scope>NUCLEOTIDE SEQUENCE [LARGE SCALE GENOMIC DNA]</scope>
    <source>
        <strain evidence="1 2">Marx 270</strain>
    </source>
</reference>
<organism evidence="1 2">
    <name type="scientific">Pisolithus tinctorius Marx 270</name>
    <dbReference type="NCBI Taxonomy" id="870435"/>
    <lineage>
        <taxon>Eukaryota</taxon>
        <taxon>Fungi</taxon>
        <taxon>Dikarya</taxon>
        <taxon>Basidiomycota</taxon>
        <taxon>Agaricomycotina</taxon>
        <taxon>Agaricomycetes</taxon>
        <taxon>Agaricomycetidae</taxon>
        <taxon>Boletales</taxon>
        <taxon>Sclerodermatineae</taxon>
        <taxon>Pisolithaceae</taxon>
        <taxon>Pisolithus</taxon>
    </lineage>
</organism>
<keyword evidence="2" id="KW-1185">Reference proteome</keyword>
<dbReference type="STRING" id="870435.A0A0C3IA34"/>
<dbReference type="HOGENOM" id="CLU_2270208_0_0_1"/>
<name>A0A0C3IA34_PISTI</name>